<proteinExistence type="predicted"/>
<dbReference type="Pfam" id="PF13460">
    <property type="entry name" value="NAD_binding_10"/>
    <property type="match status" value="1"/>
</dbReference>
<dbReference type="Gene3D" id="3.40.50.720">
    <property type="entry name" value="NAD(P)-binding Rossmann-like Domain"/>
    <property type="match status" value="1"/>
</dbReference>
<sequence length="278" mass="29388">MILVTGATGNIGRPLVHELAAKGVKVRALTRTPATARFPDGVEVCDSATPDLDGATALLLNLAGVVGPPGDLLRAAREAGVRRVVTVSSLVVVLDQEAKEGSTAALHRALEASVEADFPEWTHLRPGGFAANSLQWAGKLAAGDVIREPYPDARTSPIHEADIAAVAVRALLDDDLLGQALSLTGPEDLTTADQVAILGRVLGRPLRCERTSPEETKAEVMATNSWVSEEAVDSMLRFLAGTVGTPALVTEEVRRVLGRPARSYAEWAADHADAFRRV</sequence>
<protein>
    <submittedName>
        <fullName evidence="2">Uncharacterized protein YbjT (DUF2867 family)</fullName>
    </submittedName>
</protein>
<evidence type="ECO:0000313" key="2">
    <source>
        <dbReference type="EMBL" id="NYI07722.1"/>
    </source>
</evidence>
<dbReference type="AlphaFoldDB" id="A0A853ABH4"/>
<accession>A0A853ABH4</accession>
<reference evidence="2 3" key="1">
    <citation type="submission" date="2020-07" db="EMBL/GenBank/DDBJ databases">
        <title>Sequencing the genomes of 1000 actinobacteria strains.</title>
        <authorList>
            <person name="Klenk H.-P."/>
        </authorList>
    </citation>
    <scope>NUCLEOTIDE SEQUENCE [LARGE SCALE GENOMIC DNA]</scope>
    <source>
        <strain evidence="2 3">DSM 42178</strain>
    </source>
</reference>
<dbReference type="InterPro" id="IPR036291">
    <property type="entry name" value="NAD(P)-bd_dom_sf"/>
</dbReference>
<dbReference type="InterPro" id="IPR051604">
    <property type="entry name" value="Ergot_Alk_Oxidoreductase"/>
</dbReference>
<feature type="domain" description="NAD(P)-binding" evidence="1">
    <location>
        <begin position="6"/>
        <end position="173"/>
    </location>
</feature>
<dbReference type="PANTHER" id="PTHR43162:SF1">
    <property type="entry name" value="PRESTALK A DIFFERENTIATION PROTEIN A"/>
    <property type="match status" value="1"/>
</dbReference>
<comment type="caution">
    <text evidence="2">The sequence shown here is derived from an EMBL/GenBank/DDBJ whole genome shotgun (WGS) entry which is preliminary data.</text>
</comment>
<organism evidence="2 3">
    <name type="scientific">Allostreptomyces psammosilenae</name>
    <dbReference type="NCBI Taxonomy" id="1892865"/>
    <lineage>
        <taxon>Bacteria</taxon>
        <taxon>Bacillati</taxon>
        <taxon>Actinomycetota</taxon>
        <taxon>Actinomycetes</taxon>
        <taxon>Kitasatosporales</taxon>
        <taxon>Streptomycetaceae</taxon>
        <taxon>Allostreptomyces</taxon>
    </lineage>
</organism>
<gene>
    <name evidence="2" type="ORF">FHU37_004751</name>
</gene>
<name>A0A853ABH4_9ACTN</name>
<dbReference type="EMBL" id="JACBZD010000002">
    <property type="protein sequence ID" value="NYI07722.1"/>
    <property type="molecule type" value="Genomic_DNA"/>
</dbReference>
<dbReference type="SUPFAM" id="SSF51735">
    <property type="entry name" value="NAD(P)-binding Rossmann-fold domains"/>
    <property type="match status" value="1"/>
</dbReference>
<evidence type="ECO:0000313" key="3">
    <source>
        <dbReference type="Proteomes" id="UP000567795"/>
    </source>
</evidence>
<evidence type="ECO:0000259" key="1">
    <source>
        <dbReference type="Pfam" id="PF13460"/>
    </source>
</evidence>
<dbReference type="PANTHER" id="PTHR43162">
    <property type="match status" value="1"/>
</dbReference>
<dbReference type="InterPro" id="IPR016040">
    <property type="entry name" value="NAD(P)-bd_dom"/>
</dbReference>
<dbReference type="Proteomes" id="UP000567795">
    <property type="component" value="Unassembled WGS sequence"/>
</dbReference>
<keyword evidence="3" id="KW-1185">Reference proteome</keyword>
<dbReference type="RefSeq" id="WP_179816679.1">
    <property type="nucleotide sequence ID" value="NZ_JACBZD010000002.1"/>
</dbReference>